<organism evidence="3 4">
    <name type="scientific">Cellulomonas xylanilytica</name>
    <dbReference type="NCBI Taxonomy" id="233583"/>
    <lineage>
        <taxon>Bacteria</taxon>
        <taxon>Bacillati</taxon>
        <taxon>Actinomycetota</taxon>
        <taxon>Actinomycetes</taxon>
        <taxon>Micrococcales</taxon>
        <taxon>Cellulomonadaceae</taxon>
        <taxon>Cellulomonas</taxon>
    </lineage>
</organism>
<dbReference type="EMBL" id="BJUB01000007">
    <property type="protein sequence ID" value="GEK21917.1"/>
    <property type="molecule type" value="Genomic_DNA"/>
</dbReference>
<dbReference type="Gene3D" id="3.40.50.720">
    <property type="entry name" value="NAD(P)-binding Rossmann-like Domain"/>
    <property type="match status" value="1"/>
</dbReference>
<dbReference type="InterPro" id="IPR036291">
    <property type="entry name" value="NAD(P)-bd_dom_sf"/>
</dbReference>
<dbReference type="CDD" id="cd08267">
    <property type="entry name" value="MDR1"/>
    <property type="match status" value="1"/>
</dbReference>
<proteinExistence type="predicted"/>
<dbReference type="AlphaFoldDB" id="A0A510V4W8"/>
<feature type="domain" description="Enoyl reductase (ER)" evidence="2">
    <location>
        <begin position="19"/>
        <end position="326"/>
    </location>
</feature>
<dbReference type="RefSeq" id="WP_246125280.1">
    <property type="nucleotide sequence ID" value="NZ_BJUB01000007.1"/>
</dbReference>
<dbReference type="GO" id="GO:0016491">
    <property type="term" value="F:oxidoreductase activity"/>
    <property type="evidence" value="ECO:0007669"/>
    <property type="project" value="UniProtKB-KW"/>
</dbReference>
<dbReference type="Pfam" id="PF13602">
    <property type="entry name" value="ADH_zinc_N_2"/>
    <property type="match status" value="1"/>
</dbReference>
<dbReference type="Gene3D" id="3.90.180.10">
    <property type="entry name" value="Medium-chain alcohol dehydrogenases, catalytic domain"/>
    <property type="match status" value="1"/>
</dbReference>
<dbReference type="Pfam" id="PF08240">
    <property type="entry name" value="ADH_N"/>
    <property type="match status" value="1"/>
</dbReference>
<evidence type="ECO:0000313" key="4">
    <source>
        <dbReference type="Proteomes" id="UP000321118"/>
    </source>
</evidence>
<dbReference type="InterPro" id="IPR020843">
    <property type="entry name" value="ER"/>
</dbReference>
<evidence type="ECO:0000256" key="1">
    <source>
        <dbReference type="ARBA" id="ARBA00023002"/>
    </source>
</evidence>
<name>A0A510V4W8_9CELL</name>
<dbReference type="Proteomes" id="UP000321118">
    <property type="component" value="Unassembled WGS sequence"/>
</dbReference>
<gene>
    <name evidence="3" type="ORF">CXY01_24370</name>
</gene>
<accession>A0A510V4W8</accession>
<reference evidence="3 4" key="1">
    <citation type="submission" date="2019-07" db="EMBL/GenBank/DDBJ databases">
        <title>Whole genome shotgun sequence of Cellulomonas xylanilytica NBRC 101102.</title>
        <authorList>
            <person name="Hosoyama A."/>
            <person name="Uohara A."/>
            <person name="Ohji S."/>
            <person name="Ichikawa N."/>
        </authorList>
    </citation>
    <scope>NUCLEOTIDE SEQUENCE [LARGE SCALE GENOMIC DNA]</scope>
    <source>
        <strain evidence="3 4">NBRC 101102</strain>
    </source>
</reference>
<keyword evidence="4" id="KW-1185">Reference proteome</keyword>
<dbReference type="SUPFAM" id="SSF51735">
    <property type="entry name" value="NAD(P)-binding Rossmann-fold domains"/>
    <property type="match status" value="1"/>
</dbReference>
<comment type="caution">
    <text evidence="3">The sequence shown here is derived from an EMBL/GenBank/DDBJ whole genome shotgun (WGS) entry which is preliminary data.</text>
</comment>
<dbReference type="SMART" id="SM00829">
    <property type="entry name" value="PKS_ER"/>
    <property type="match status" value="1"/>
</dbReference>
<dbReference type="InterPro" id="IPR050700">
    <property type="entry name" value="YIM1/Zinc_Alcohol_DH_Fams"/>
</dbReference>
<evidence type="ECO:0000259" key="2">
    <source>
        <dbReference type="SMART" id="SM00829"/>
    </source>
</evidence>
<dbReference type="GO" id="GO:0008270">
    <property type="term" value="F:zinc ion binding"/>
    <property type="evidence" value="ECO:0007669"/>
    <property type="project" value="InterPro"/>
</dbReference>
<keyword evidence="1" id="KW-0560">Oxidoreductase</keyword>
<sequence length="332" mass="34818">MDARTETRTMQAITQRAYGSSEVLTPTTVPRPVPRADEVLIAVRASSLNFADVAMVTGRPSLIRAVSGLRRPKHRVPGKDVAGVVEAVGADVTDVRPGDELFGEAVAGVWAQYVCVPARLVAPKPANLTFEQAATLPLAAGTALDCVAGVRPGQKVLVNGASGGVGTFTVQVAKALGAEVTGVCSGRNVELVRGVGADHVIDYERSDFTSDGTRYDLVVDLVGNRSLAAYRRALTPRGTLHLSGGGGGRILGPVLRLVQALVVNLFVGQHLTPVVATASRAKLDRLRELAEAGSLTPAIERTYPLSDAPEAVRRLMAEHARGKTVLTVAGER</sequence>
<evidence type="ECO:0000313" key="3">
    <source>
        <dbReference type="EMBL" id="GEK21917.1"/>
    </source>
</evidence>
<dbReference type="PROSITE" id="PS01162">
    <property type="entry name" value="QOR_ZETA_CRYSTAL"/>
    <property type="match status" value="1"/>
</dbReference>
<dbReference type="SUPFAM" id="SSF50129">
    <property type="entry name" value="GroES-like"/>
    <property type="match status" value="1"/>
</dbReference>
<dbReference type="InterPro" id="IPR011032">
    <property type="entry name" value="GroES-like_sf"/>
</dbReference>
<dbReference type="InterPro" id="IPR002364">
    <property type="entry name" value="Quin_OxRdtase/zeta-crystal_CS"/>
</dbReference>
<protein>
    <submittedName>
        <fullName evidence="3">NADPH:quinone reductase</fullName>
    </submittedName>
</protein>
<dbReference type="InterPro" id="IPR013154">
    <property type="entry name" value="ADH-like_N"/>
</dbReference>
<dbReference type="PANTHER" id="PTHR11695">
    <property type="entry name" value="ALCOHOL DEHYDROGENASE RELATED"/>
    <property type="match status" value="1"/>
</dbReference>
<dbReference type="PANTHER" id="PTHR11695:SF294">
    <property type="entry name" value="RETICULON-4-INTERACTING PROTEIN 1, MITOCHONDRIAL"/>
    <property type="match status" value="1"/>
</dbReference>